<evidence type="ECO:0000256" key="2">
    <source>
        <dbReference type="ARBA" id="ARBA00022741"/>
    </source>
</evidence>
<dbReference type="OrthoDB" id="422720at2759"/>
<dbReference type="PANTHER" id="PTHR32341">
    <property type="entry name" value="INTERFERON-INDUCIBLE GTPASE"/>
    <property type="match status" value="1"/>
</dbReference>
<gene>
    <name evidence="7" type="ORF">GPM918_LOCUS13859</name>
    <name evidence="8" type="ORF">OVA965_LOCUS23552</name>
    <name evidence="9" type="ORF">SRO942_LOCUS13862</name>
    <name evidence="10" type="ORF">TMI583_LOCUS24274</name>
</gene>
<dbReference type="Proteomes" id="UP000681722">
    <property type="component" value="Unassembled WGS sequence"/>
</dbReference>
<dbReference type="GO" id="GO:0005525">
    <property type="term" value="F:GTP binding"/>
    <property type="evidence" value="ECO:0007669"/>
    <property type="project" value="UniProtKB-KW"/>
</dbReference>
<evidence type="ECO:0000313" key="9">
    <source>
        <dbReference type="EMBL" id="CAF3774431.1"/>
    </source>
</evidence>
<sequence>MDLLDLTQFYPQRNTSVGSFDIIDMTDDEKKLAEQYIQSNGVHGLDNYLSRRLDVWKDQPLDIAVVGSSGVGKSTFINTMRNLMPEDPGAADVGVVETTLQPTPYQHSEYEQLKFWDLPGIGTPNYPKELYLERVQFQKYDFFLIISRTRFTENDLWLASEVKKHNKRFIFIRTNVDADLMNEYNDYPNKYNEEEILERLRNNCLNYVRTVDANADVYLVSGHLRNRLLYDFGRLNETIIRDYPTLKQESMILSMTVSCKEVLLAKIIQLKSRIWLVAGASAAVASIPVPFLSLGFDATIIIKEVEFYRQQLGLDRAALEKLAQVHRLSIEKIEKELSEVFPLQHLTALRKFVLDFCKKEAIGATTEEFARFVPYVGTMIASGISFGVCFLVLTKILARMEQAALKIIDITMEASNMAVQQQLKQFSLD</sequence>
<dbReference type="GO" id="GO:0016020">
    <property type="term" value="C:membrane"/>
    <property type="evidence" value="ECO:0007669"/>
    <property type="project" value="InterPro"/>
</dbReference>
<feature type="domain" description="IRG-type G" evidence="6">
    <location>
        <begin position="59"/>
        <end position="242"/>
    </location>
</feature>
<proteinExistence type="inferred from homology"/>
<keyword evidence="4" id="KW-0342">GTP-binding</keyword>
<evidence type="ECO:0000256" key="1">
    <source>
        <dbReference type="ARBA" id="ARBA00005429"/>
    </source>
</evidence>
<dbReference type="FunFam" id="3.40.50.300:FF:000541">
    <property type="entry name" value="Immunity related GTPase M"/>
    <property type="match status" value="1"/>
</dbReference>
<organism evidence="7 11">
    <name type="scientific">Didymodactylos carnosus</name>
    <dbReference type="NCBI Taxonomy" id="1234261"/>
    <lineage>
        <taxon>Eukaryota</taxon>
        <taxon>Metazoa</taxon>
        <taxon>Spiralia</taxon>
        <taxon>Gnathifera</taxon>
        <taxon>Rotifera</taxon>
        <taxon>Eurotatoria</taxon>
        <taxon>Bdelloidea</taxon>
        <taxon>Philodinida</taxon>
        <taxon>Philodinidae</taxon>
        <taxon>Didymodactylos</taxon>
    </lineage>
</organism>
<evidence type="ECO:0000313" key="11">
    <source>
        <dbReference type="Proteomes" id="UP000663829"/>
    </source>
</evidence>
<dbReference type="AlphaFoldDB" id="A0A814GY96"/>
<dbReference type="InterPro" id="IPR027417">
    <property type="entry name" value="P-loop_NTPase"/>
</dbReference>
<protein>
    <recommendedName>
        <fullName evidence="6">IRG-type G domain-containing protein</fullName>
    </recommendedName>
</protein>
<dbReference type="InterPro" id="IPR030385">
    <property type="entry name" value="G_IRG_dom"/>
</dbReference>
<keyword evidence="5" id="KW-0812">Transmembrane</keyword>
<dbReference type="Pfam" id="PF05049">
    <property type="entry name" value="IIGP"/>
    <property type="match status" value="1"/>
</dbReference>
<name>A0A814GY96_9BILA</name>
<evidence type="ECO:0000313" key="8">
    <source>
        <dbReference type="EMBL" id="CAF1191937.1"/>
    </source>
</evidence>
<accession>A0A814GY96</accession>
<comment type="similarity">
    <text evidence="1">Belongs to the TRAFAC class dynamin-like GTPase superfamily. IRG family.</text>
</comment>
<dbReference type="EMBL" id="CAJOBA010035315">
    <property type="protein sequence ID" value="CAF4002389.1"/>
    <property type="molecule type" value="Genomic_DNA"/>
</dbReference>
<keyword evidence="2" id="KW-0547">Nucleotide-binding</keyword>
<dbReference type="Proteomes" id="UP000663829">
    <property type="component" value="Unassembled WGS sequence"/>
</dbReference>
<evidence type="ECO:0000256" key="4">
    <source>
        <dbReference type="ARBA" id="ARBA00023134"/>
    </source>
</evidence>
<keyword evidence="5" id="KW-1133">Transmembrane helix</keyword>
<dbReference type="EMBL" id="CAJOBC010003252">
    <property type="protein sequence ID" value="CAF3774431.1"/>
    <property type="molecule type" value="Genomic_DNA"/>
</dbReference>
<dbReference type="EMBL" id="CAJNOK010013782">
    <property type="protein sequence ID" value="CAF1191937.1"/>
    <property type="molecule type" value="Genomic_DNA"/>
</dbReference>
<evidence type="ECO:0000313" key="7">
    <source>
        <dbReference type="EMBL" id="CAF1002954.1"/>
    </source>
</evidence>
<dbReference type="Proteomes" id="UP000682733">
    <property type="component" value="Unassembled WGS sequence"/>
</dbReference>
<feature type="transmembrane region" description="Helical" evidence="5">
    <location>
        <begin position="372"/>
        <end position="393"/>
    </location>
</feature>
<keyword evidence="3" id="KW-0378">Hydrolase</keyword>
<evidence type="ECO:0000256" key="3">
    <source>
        <dbReference type="ARBA" id="ARBA00022801"/>
    </source>
</evidence>
<dbReference type="Gene3D" id="3.40.50.300">
    <property type="entry name" value="P-loop containing nucleotide triphosphate hydrolases"/>
    <property type="match status" value="1"/>
</dbReference>
<dbReference type="InterPro" id="IPR051515">
    <property type="entry name" value="IRG"/>
</dbReference>
<dbReference type="SUPFAM" id="SSF52540">
    <property type="entry name" value="P-loop containing nucleoside triphosphate hydrolases"/>
    <property type="match status" value="1"/>
</dbReference>
<comment type="caution">
    <text evidence="7">The sequence shown here is derived from an EMBL/GenBank/DDBJ whole genome shotgun (WGS) entry which is preliminary data.</text>
</comment>
<evidence type="ECO:0000256" key="5">
    <source>
        <dbReference type="SAM" id="Phobius"/>
    </source>
</evidence>
<dbReference type="GO" id="GO:0016787">
    <property type="term" value="F:hydrolase activity"/>
    <property type="evidence" value="ECO:0007669"/>
    <property type="project" value="UniProtKB-KW"/>
</dbReference>
<evidence type="ECO:0000259" key="6">
    <source>
        <dbReference type="PROSITE" id="PS51716"/>
    </source>
</evidence>
<dbReference type="EMBL" id="CAJNOQ010003251">
    <property type="protein sequence ID" value="CAF1002954.1"/>
    <property type="molecule type" value="Genomic_DNA"/>
</dbReference>
<dbReference type="Proteomes" id="UP000677228">
    <property type="component" value="Unassembled WGS sequence"/>
</dbReference>
<dbReference type="PANTHER" id="PTHR32341:SF10">
    <property type="entry name" value="INTERFERON-INDUCIBLE GTPASE 5"/>
    <property type="match status" value="1"/>
</dbReference>
<dbReference type="InterPro" id="IPR007743">
    <property type="entry name" value="Immunity-related_GTPase-like"/>
</dbReference>
<evidence type="ECO:0000313" key="10">
    <source>
        <dbReference type="EMBL" id="CAF4002389.1"/>
    </source>
</evidence>
<dbReference type="PROSITE" id="PS51716">
    <property type="entry name" value="G_IRG"/>
    <property type="match status" value="1"/>
</dbReference>
<keyword evidence="5" id="KW-0472">Membrane</keyword>
<reference evidence="7" key="1">
    <citation type="submission" date="2021-02" db="EMBL/GenBank/DDBJ databases">
        <authorList>
            <person name="Nowell W R."/>
        </authorList>
    </citation>
    <scope>NUCLEOTIDE SEQUENCE</scope>
</reference>
<keyword evidence="11" id="KW-1185">Reference proteome</keyword>